<organism evidence="2 3">
    <name type="scientific">Pleurodeles waltl</name>
    <name type="common">Iberian ribbed newt</name>
    <dbReference type="NCBI Taxonomy" id="8319"/>
    <lineage>
        <taxon>Eukaryota</taxon>
        <taxon>Metazoa</taxon>
        <taxon>Chordata</taxon>
        <taxon>Craniata</taxon>
        <taxon>Vertebrata</taxon>
        <taxon>Euteleostomi</taxon>
        <taxon>Amphibia</taxon>
        <taxon>Batrachia</taxon>
        <taxon>Caudata</taxon>
        <taxon>Salamandroidea</taxon>
        <taxon>Salamandridae</taxon>
        <taxon>Pleurodelinae</taxon>
        <taxon>Pleurodeles</taxon>
    </lineage>
</organism>
<dbReference type="GO" id="GO:0015074">
    <property type="term" value="P:DNA integration"/>
    <property type="evidence" value="ECO:0007669"/>
    <property type="project" value="InterPro"/>
</dbReference>
<gene>
    <name evidence="2" type="ORF">NDU88_006071</name>
</gene>
<evidence type="ECO:0000259" key="1">
    <source>
        <dbReference type="PROSITE" id="PS50994"/>
    </source>
</evidence>
<accession>A0AAV7L350</accession>
<reference evidence="2" key="1">
    <citation type="journal article" date="2022" name="bioRxiv">
        <title>Sequencing and chromosome-scale assembly of the giantPleurodeles waltlgenome.</title>
        <authorList>
            <person name="Brown T."/>
            <person name="Elewa A."/>
            <person name="Iarovenko S."/>
            <person name="Subramanian E."/>
            <person name="Araus A.J."/>
            <person name="Petzold A."/>
            <person name="Susuki M."/>
            <person name="Suzuki K.-i.T."/>
            <person name="Hayashi T."/>
            <person name="Toyoda A."/>
            <person name="Oliveira C."/>
            <person name="Osipova E."/>
            <person name="Leigh N.D."/>
            <person name="Simon A."/>
            <person name="Yun M.H."/>
        </authorList>
    </citation>
    <scope>NUCLEOTIDE SEQUENCE</scope>
    <source>
        <strain evidence="2">20211129_DDA</strain>
        <tissue evidence="2">Liver</tissue>
    </source>
</reference>
<dbReference type="Proteomes" id="UP001066276">
    <property type="component" value="Chromosome 12"/>
</dbReference>
<proteinExistence type="predicted"/>
<dbReference type="Gene3D" id="3.30.420.10">
    <property type="entry name" value="Ribonuclease H-like superfamily/Ribonuclease H"/>
    <property type="match status" value="1"/>
</dbReference>
<comment type="caution">
    <text evidence="2">The sequence shown here is derived from an EMBL/GenBank/DDBJ whole genome shotgun (WGS) entry which is preliminary data.</text>
</comment>
<dbReference type="Pfam" id="PF22938">
    <property type="entry name" value="Integrase_p58_C"/>
    <property type="match status" value="1"/>
</dbReference>
<dbReference type="PROSITE" id="PS50994">
    <property type="entry name" value="INTEGRASE"/>
    <property type="match status" value="1"/>
</dbReference>
<dbReference type="InterPro" id="IPR012337">
    <property type="entry name" value="RNaseH-like_sf"/>
</dbReference>
<dbReference type="PANTHER" id="PTHR37984">
    <property type="entry name" value="PROTEIN CBG26694"/>
    <property type="match status" value="1"/>
</dbReference>
<sequence>MTEICQSLGVTQIRTSVYHPQTDQFVERYNKTIKNLLRKAINDTVRDWDKKLPLVLYAIRTHIQSSTGYSPFELLFGRQPRTILHMTAEQWEEMEEETKVILNYTRELKETLHSVWEDVHSQLEEAQKRQKAHYDLGTKIRDLPIDKKVLILLPTTEIKLLARWQGPYTVIEQVTPVTHRIEIPAGANKSQICHNNLLKPWHENEDNNRNNGLNLCITTTQNLDILVFPTRVKPDQVVEPHYGSELTTSQRKHIEGVIQTHQEVFSRHPGRTHLIKHHIRTIDGKVA</sequence>
<dbReference type="GO" id="GO:0003676">
    <property type="term" value="F:nucleic acid binding"/>
    <property type="evidence" value="ECO:0007669"/>
    <property type="project" value="InterPro"/>
</dbReference>
<dbReference type="EMBL" id="JANPWB010000016">
    <property type="protein sequence ID" value="KAJ1085947.1"/>
    <property type="molecule type" value="Genomic_DNA"/>
</dbReference>
<dbReference type="SUPFAM" id="SSF53098">
    <property type="entry name" value="Ribonuclease H-like"/>
    <property type="match status" value="1"/>
</dbReference>
<evidence type="ECO:0000313" key="2">
    <source>
        <dbReference type="EMBL" id="KAJ1085947.1"/>
    </source>
</evidence>
<dbReference type="PANTHER" id="PTHR37984:SF15">
    <property type="entry name" value="INTEGRASE CATALYTIC DOMAIN-CONTAINING PROTEIN"/>
    <property type="match status" value="1"/>
</dbReference>
<keyword evidence="3" id="KW-1185">Reference proteome</keyword>
<feature type="domain" description="Integrase catalytic" evidence="1">
    <location>
        <begin position="1"/>
        <end position="79"/>
    </location>
</feature>
<dbReference type="InterPro" id="IPR036397">
    <property type="entry name" value="RNaseH_sf"/>
</dbReference>
<dbReference type="AlphaFoldDB" id="A0AAV7L350"/>
<dbReference type="InterPro" id="IPR001584">
    <property type="entry name" value="Integrase_cat-core"/>
</dbReference>
<dbReference type="InterPro" id="IPR050951">
    <property type="entry name" value="Retrovirus_Pol_polyprotein"/>
</dbReference>
<dbReference type="InterPro" id="IPR054465">
    <property type="entry name" value="Integrase_p58-like_C"/>
</dbReference>
<name>A0AAV7L350_PLEWA</name>
<evidence type="ECO:0000313" key="3">
    <source>
        <dbReference type="Proteomes" id="UP001066276"/>
    </source>
</evidence>
<protein>
    <recommendedName>
        <fullName evidence="1">Integrase catalytic domain-containing protein</fullName>
    </recommendedName>
</protein>